<keyword evidence="2" id="KW-1185">Reference proteome</keyword>
<reference evidence="1 2" key="2">
    <citation type="journal article" date="2022" name="Mol. Biol. Evol.">
        <title>Comparative Genomics Reveals Insights into the Divergent Evolution of Astigmatic Mites and Household Pest Adaptations.</title>
        <authorList>
            <person name="Xiong Q."/>
            <person name="Wan A.T."/>
            <person name="Liu X."/>
            <person name="Fung C.S."/>
            <person name="Xiao X."/>
            <person name="Malainual N."/>
            <person name="Hou J."/>
            <person name="Wang L."/>
            <person name="Wang M."/>
            <person name="Yang K.Y."/>
            <person name="Cui Y."/>
            <person name="Leung E.L."/>
            <person name="Nong W."/>
            <person name="Shin S.K."/>
            <person name="Au S.W."/>
            <person name="Jeong K.Y."/>
            <person name="Chew F.T."/>
            <person name="Hui J.H."/>
            <person name="Leung T.F."/>
            <person name="Tungtrongchitr A."/>
            <person name="Zhong N."/>
            <person name="Liu Z."/>
            <person name="Tsui S.K."/>
        </authorList>
    </citation>
    <scope>NUCLEOTIDE SEQUENCE [LARGE SCALE GENOMIC DNA]</scope>
    <source>
        <strain evidence="1">Derp</strain>
    </source>
</reference>
<name>A0ABQ8JK06_DERPT</name>
<comment type="caution">
    <text evidence="1">The sequence shown here is derived from an EMBL/GenBank/DDBJ whole genome shotgun (WGS) entry which is preliminary data.</text>
</comment>
<reference evidence="1 2" key="1">
    <citation type="journal article" date="2018" name="J. Allergy Clin. Immunol.">
        <title>High-quality assembly of Dermatophagoides pteronyssinus genome and transcriptome reveals a wide range of novel allergens.</title>
        <authorList>
            <person name="Liu X.Y."/>
            <person name="Yang K.Y."/>
            <person name="Wang M.Q."/>
            <person name="Kwok J.S."/>
            <person name="Zeng X."/>
            <person name="Yang Z."/>
            <person name="Xiao X.J."/>
            <person name="Lau C.P."/>
            <person name="Li Y."/>
            <person name="Huang Z.M."/>
            <person name="Ba J.G."/>
            <person name="Yim A.K."/>
            <person name="Ouyang C.Y."/>
            <person name="Ngai S.M."/>
            <person name="Chan T.F."/>
            <person name="Leung E.L."/>
            <person name="Liu L."/>
            <person name="Liu Z.G."/>
            <person name="Tsui S.K."/>
        </authorList>
    </citation>
    <scope>NUCLEOTIDE SEQUENCE [LARGE SCALE GENOMIC DNA]</scope>
    <source>
        <strain evidence="1">Derp</strain>
    </source>
</reference>
<dbReference type="EMBL" id="NJHN03000035">
    <property type="protein sequence ID" value="KAH9422933.1"/>
    <property type="molecule type" value="Genomic_DNA"/>
</dbReference>
<evidence type="ECO:0000313" key="1">
    <source>
        <dbReference type="EMBL" id="KAH9422933.1"/>
    </source>
</evidence>
<proteinExistence type="predicted"/>
<dbReference type="Proteomes" id="UP000887458">
    <property type="component" value="Unassembled WGS sequence"/>
</dbReference>
<accession>A0ABQ8JK06</accession>
<protein>
    <submittedName>
        <fullName evidence="1">Uncharacterized protein</fullName>
    </submittedName>
</protein>
<gene>
    <name evidence="1" type="ORF">DERP_008200</name>
</gene>
<evidence type="ECO:0000313" key="2">
    <source>
        <dbReference type="Proteomes" id="UP000887458"/>
    </source>
</evidence>
<organism evidence="1 2">
    <name type="scientific">Dermatophagoides pteronyssinus</name>
    <name type="common">European house dust mite</name>
    <dbReference type="NCBI Taxonomy" id="6956"/>
    <lineage>
        <taxon>Eukaryota</taxon>
        <taxon>Metazoa</taxon>
        <taxon>Ecdysozoa</taxon>
        <taxon>Arthropoda</taxon>
        <taxon>Chelicerata</taxon>
        <taxon>Arachnida</taxon>
        <taxon>Acari</taxon>
        <taxon>Acariformes</taxon>
        <taxon>Sarcoptiformes</taxon>
        <taxon>Astigmata</taxon>
        <taxon>Psoroptidia</taxon>
        <taxon>Analgoidea</taxon>
        <taxon>Pyroglyphidae</taxon>
        <taxon>Dermatophagoidinae</taxon>
        <taxon>Dermatophagoides</taxon>
    </lineage>
</organism>
<sequence>MTDYRLSMIEESIDLAISVISNTHTLNKTDCPPPPLYDCGDDDDPPIISVSQPSLQSFIKLFN</sequence>